<evidence type="ECO:0000259" key="6">
    <source>
        <dbReference type="PROSITE" id="PS51858"/>
    </source>
</evidence>
<feature type="domain" description="PPPDE" evidence="6">
    <location>
        <begin position="415"/>
        <end position="562"/>
    </location>
</feature>
<reference evidence="7" key="1">
    <citation type="submission" date="2014-11" db="EMBL/GenBank/DDBJ databases">
        <authorList>
            <person name="Otto D Thomas"/>
            <person name="Naeem Raeece"/>
        </authorList>
    </citation>
    <scope>NUCLEOTIDE SEQUENCE</scope>
</reference>
<keyword evidence="5" id="KW-0472">Membrane</keyword>
<dbReference type="EMBL" id="CDMZ01003228">
    <property type="protein sequence ID" value="CEM45591.1"/>
    <property type="molecule type" value="Genomic_DNA"/>
</dbReference>
<feature type="transmembrane region" description="Helical" evidence="5">
    <location>
        <begin position="196"/>
        <end position="218"/>
    </location>
</feature>
<dbReference type="Gene3D" id="3.90.1720.30">
    <property type="entry name" value="PPPDE domains"/>
    <property type="match status" value="1"/>
</dbReference>
<evidence type="ECO:0000313" key="7">
    <source>
        <dbReference type="EMBL" id="CEM45591.1"/>
    </source>
</evidence>
<feature type="region of interest" description="Disordered" evidence="4">
    <location>
        <begin position="1"/>
        <end position="79"/>
    </location>
</feature>
<feature type="transmembrane region" description="Helical" evidence="5">
    <location>
        <begin position="137"/>
        <end position="158"/>
    </location>
</feature>
<feature type="compositionally biased region" description="Basic and acidic residues" evidence="4">
    <location>
        <begin position="45"/>
        <end position="64"/>
    </location>
</feature>
<dbReference type="AlphaFoldDB" id="A0A0G4HMM3"/>
<keyword evidence="5" id="KW-0812">Transmembrane</keyword>
<dbReference type="GO" id="GO:0006508">
    <property type="term" value="P:proteolysis"/>
    <property type="evidence" value="ECO:0007669"/>
    <property type="project" value="UniProtKB-KW"/>
</dbReference>
<dbReference type="VEuPathDB" id="CryptoDB:Cvel_7580"/>
<keyword evidence="3" id="KW-0378">Hydrolase</keyword>
<feature type="compositionally biased region" description="Basic residues" evidence="4">
    <location>
        <begin position="482"/>
        <end position="491"/>
    </location>
</feature>
<dbReference type="GO" id="GO:0101005">
    <property type="term" value="F:deubiquitinase activity"/>
    <property type="evidence" value="ECO:0007669"/>
    <property type="project" value="TreeGrafter"/>
</dbReference>
<dbReference type="Pfam" id="PF05903">
    <property type="entry name" value="Peptidase_C97"/>
    <property type="match status" value="1"/>
</dbReference>
<feature type="transmembrane region" description="Helical" evidence="5">
    <location>
        <begin position="268"/>
        <end position="291"/>
    </location>
</feature>
<feature type="region of interest" description="Disordered" evidence="4">
    <location>
        <begin position="466"/>
        <end position="491"/>
    </location>
</feature>
<dbReference type="InterPro" id="IPR042266">
    <property type="entry name" value="PPPDE_sf"/>
</dbReference>
<evidence type="ECO:0000256" key="3">
    <source>
        <dbReference type="ARBA" id="ARBA00022801"/>
    </source>
</evidence>
<sequence length="894" mass="98627">MESGSRPCDPDTRLLLSTTPESNTIQVPVLTTTHRNPLSSMRESTQVREHPPSSRVDPQTRDLEMGEEAGQAEGDTQRERASLGWLPSPSVLQQSERTFFLSQVKKENRREVGGAVFSFSVAGGGMLWFIALLGPRLWLLALPFVCGMAFGRLFVWWLGRVMRAKNILQGERVDWNAALGDLKSIEKVREVAKKSLLWAVALVLPLLILTIVLCTWHSPFLSDSPGPFSVEDGGGLGRHLTRLIRILRQEETGNGGASQIVLSVRPEVVVLAPLCLLCIVGIVVLVTRLVFRTQYSRQPRLLNPSHASALPLKKSETIHVSCTFAAPPSMPPLPPPPPRRKPQKFFLSVPIPSAPPAPPTCDPFPSLTQSLHHQISEAPSSPLPVATARRRLSRPPVPARDFFPPPPQTPHIPLLQVKLEVFPLIPELVSLGSQFKDEGFVHVEVVVGESNIFFQRNGGIITCKSPPVAPPESDHEAAETKAKKKKKPTPKKKVIDLGWTQKTEKEVLQILDEMQMEGWDQYAYLFFERNCQHFAEAFVHRIRFSEPSNIRPFPPEIRALADTGTKVFGRQTVKRPEGAGTERCRRTNLPSYLFWRAEEERQQRFFDSRRQQREEEERREVFALEVRMFTKEYRLVHPNASQTAIAEAFEKKRQARQQQAGSTGEERGRERDQERNHVRNAVGVESSFPLSVSFPSPAPISVSLPPPTLAIGGDFDGVPSPSVLPSNLPQRHCQRHVIARQQLGSAPSSSAVNGRERRSSPSFLNRQVNPLTASAPQNPPVAASLPQPACRNSLQASSAASWAAGFEGRPDRVTRGTLNYAHATGGRGRDDSGEVDLEGGMRSAHPFTVGARGGWVGVGLSPSSSSGSSSSTWGLNAAAVLESVRRLFGFGRGK</sequence>
<feature type="region of interest" description="Disordered" evidence="4">
    <location>
        <begin position="739"/>
        <end position="762"/>
    </location>
</feature>
<dbReference type="PANTHER" id="PTHR12378">
    <property type="entry name" value="DESUMOYLATING ISOPEPTIDASE"/>
    <property type="match status" value="1"/>
</dbReference>
<accession>A0A0G4HMM3</accession>
<comment type="similarity">
    <text evidence="1">Belongs to the DeSI family.</text>
</comment>
<proteinExistence type="inferred from homology"/>
<feature type="region of interest" description="Disordered" evidence="4">
    <location>
        <begin position="770"/>
        <end position="789"/>
    </location>
</feature>
<dbReference type="PROSITE" id="PS51858">
    <property type="entry name" value="PPPDE"/>
    <property type="match status" value="1"/>
</dbReference>
<feature type="compositionally biased region" description="Basic and acidic residues" evidence="4">
    <location>
        <begin position="664"/>
        <end position="675"/>
    </location>
</feature>
<feature type="compositionally biased region" description="Basic and acidic residues" evidence="4">
    <location>
        <begin position="472"/>
        <end position="481"/>
    </location>
</feature>
<feature type="region of interest" description="Disordered" evidence="4">
    <location>
        <begin position="650"/>
        <end position="675"/>
    </location>
</feature>
<feature type="transmembrane region" description="Helical" evidence="5">
    <location>
        <begin position="112"/>
        <end position="131"/>
    </location>
</feature>
<name>A0A0G4HMM3_9ALVE</name>
<keyword evidence="5" id="KW-1133">Transmembrane helix</keyword>
<organism evidence="7">
    <name type="scientific">Chromera velia CCMP2878</name>
    <dbReference type="NCBI Taxonomy" id="1169474"/>
    <lineage>
        <taxon>Eukaryota</taxon>
        <taxon>Sar</taxon>
        <taxon>Alveolata</taxon>
        <taxon>Colpodellida</taxon>
        <taxon>Chromeraceae</taxon>
        <taxon>Chromera</taxon>
    </lineage>
</organism>
<dbReference type="GO" id="GO:0016579">
    <property type="term" value="P:protein deubiquitination"/>
    <property type="evidence" value="ECO:0007669"/>
    <property type="project" value="TreeGrafter"/>
</dbReference>
<feature type="compositionally biased region" description="Polar residues" evidence="4">
    <location>
        <begin position="742"/>
        <end position="752"/>
    </location>
</feature>
<evidence type="ECO:0000256" key="5">
    <source>
        <dbReference type="SAM" id="Phobius"/>
    </source>
</evidence>
<keyword evidence="2" id="KW-0645">Protease</keyword>
<protein>
    <recommendedName>
        <fullName evidence="6">PPPDE domain-containing protein</fullName>
    </recommendedName>
</protein>
<dbReference type="PANTHER" id="PTHR12378:SF80">
    <property type="entry name" value="IP06716P-RELATED"/>
    <property type="match status" value="1"/>
</dbReference>
<gene>
    <name evidence="7" type="ORF">Cvel_7580</name>
</gene>
<evidence type="ECO:0000256" key="2">
    <source>
        <dbReference type="ARBA" id="ARBA00022670"/>
    </source>
</evidence>
<dbReference type="InterPro" id="IPR008580">
    <property type="entry name" value="PPPDE_dom"/>
</dbReference>
<evidence type="ECO:0000256" key="1">
    <source>
        <dbReference type="ARBA" id="ARBA00008140"/>
    </source>
</evidence>
<evidence type="ECO:0000256" key="4">
    <source>
        <dbReference type="SAM" id="MobiDB-lite"/>
    </source>
</evidence>
<feature type="compositionally biased region" description="Polar residues" evidence="4">
    <location>
        <begin position="15"/>
        <end position="44"/>
    </location>
</feature>